<gene>
    <name evidence="1" type="ORF">PXEA_LOCUS32256</name>
</gene>
<evidence type="ECO:0000313" key="2">
    <source>
        <dbReference type="Proteomes" id="UP000784294"/>
    </source>
</evidence>
<organism evidence="1 2">
    <name type="scientific">Protopolystoma xenopodis</name>
    <dbReference type="NCBI Taxonomy" id="117903"/>
    <lineage>
        <taxon>Eukaryota</taxon>
        <taxon>Metazoa</taxon>
        <taxon>Spiralia</taxon>
        <taxon>Lophotrochozoa</taxon>
        <taxon>Platyhelminthes</taxon>
        <taxon>Monogenea</taxon>
        <taxon>Polyopisthocotylea</taxon>
        <taxon>Polystomatidea</taxon>
        <taxon>Polystomatidae</taxon>
        <taxon>Protopolystoma</taxon>
    </lineage>
</organism>
<protein>
    <submittedName>
        <fullName evidence="1">Uncharacterized protein</fullName>
    </submittedName>
</protein>
<proteinExistence type="predicted"/>
<sequence length="150" mass="16582">MKPFIQDVTVCNRATLMKCPTQNAHHIWSVVANCCAYEGGWTSLPVCSVCRISSSISILTAKSVNRSGTAKLYVFCPTTRLETPRADTTLSPSDCTTHQTSSKTDAVDSIMVELSWSVGKTKADWALSMPRRELNPFSRHHIISTTHTTY</sequence>
<dbReference type="Proteomes" id="UP000784294">
    <property type="component" value="Unassembled WGS sequence"/>
</dbReference>
<name>A0A448XKI4_9PLAT</name>
<reference evidence="1" key="1">
    <citation type="submission" date="2018-11" db="EMBL/GenBank/DDBJ databases">
        <authorList>
            <consortium name="Pathogen Informatics"/>
        </authorList>
    </citation>
    <scope>NUCLEOTIDE SEQUENCE</scope>
</reference>
<dbReference type="EMBL" id="CAAALY010259085">
    <property type="protein sequence ID" value="VEL38816.1"/>
    <property type="molecule type" value="Genomic_DNA"/>
</dbReference>
<evidence type="ECO:0000313" key="1">
    <source>
        <dbReference type="EMBL" id="VEL38816.1"/>
    </source>
</evidence>
<comment type="caution">
    <text evidence="1">The sequence shown here is derived from an EMBL/GenBank/DDBJ whole genome shotgun (WGS) entry which is preliminary data.</text>
</comment>
<dbReference type="AlphaFoldDB" id="A0A448XKI4"/>
<accession>A0A448XKI4</accession>
<keyword evidence="2" id="KW-1185">Reference proteome</keyword>